<gene>
    <name evidence="1" type="ORF">HPB48_017501</name>
</gene>
<accession>A0A9J6GAV8</accession>
<protein>
    <submittedName>
        <fullName evidence="1">Uncharacterized protein</fullName>
    </submittedName>
</protein>
<dbReference type="AlphaFoldDB" id="A0A9J6GAV8"/>
<evidence type="ECO:0000313" key="2">
    <source>
        <dbReference type="Proteomes" id="UP000821853"/>
    </source>
</evidence>
<proteinExistence type="predicted"/>
<name>A0A9J6GAV8_HAELO</name>
<organism evidence="1 2">
    <name type="scientific">Haemaphysalis longicornis</name>
    <name type="common">Bush tick</name>
    <dbReference type="NCBI Taxonomy" id="44386"/>
    <lineage>
        <taxon>Eukaryota</taxon>
        <taxon>Metazoa</taxon>
        <taxon>Ecdysozoa</taxon>
        <taxon>Arthropoda</taxon>
        <taxon>Chelicerata</taxon>
        <taxon>Arachnida</taxon>
        <taxon>Acari</taxon>
        <taxon>Parasitiformes</taxon>
        <taxon>Ixodida</taxon>
        <taxon>Ixodoidea</taxon>
        <taxon>Ixodidae</taxon>
        <taxon>Haemaphysalinae</taxon>
        <taxon>Haemaphysalis</taxon>
    </lineage>
</organism>
<reference evidence="1 2" key="1">
    <citation type="journal article" date="2020" name="Cell">
        <title>Large-Scale Comparative Analyses of Tick Genomes Elucidate Their Genetic Diversity and Vector Capacities.</title>
        <authorList>
            <consortium name="Tick Genome and Microbiome Consortium (TIGMIC)"/>
            <person name="Jia N."/>
            <person name="Wang J."/>
            <person name="Shi W."/>
            <person name="Du L."/>
            <person name="Sun Y."/>
            <person name="Zhan W."/>
            <person name="Jiang J.F."/>
            <person name="Wang Q."/>
            <person name="Zhang B."/>
            <person name="Ji P."/>
            <person name="Bell-Sakyi L."/>
            <person name="Cui X.M."/>
            <person name="Yuan T.T."/>
            <person name="Jiang B.G."/>
            <person name="Yang W.F."/>
            <person name="Lam T.T."/>
            <person name="Chang Q.C."/>
            <person name="Ding S.J."/>
            <person name="Wang X.J."/>
            <person name="Zhu J.G."/>
            <person name="Ruan X.D."/>
            <person name="Zhao L."/>
            <person name="Wei J.T."/>
            <person name="Ye R.Z."/>
            <person name="Que T.C."/>
            <person name="Du C.H."/>
            <person name="Zhou Y.H."/>
            <person name="Cheng J.X."/>
            <person name="Dai P.F."/>
            <person name="Guo W.B."/>
            <person name="Han X.H."/>
            <person name="Huang E.J."/>
            <person name="Li L.F."/>
            <person name="Wei W."/>
            <person name="Gao Y.C."/>
            <person name="Liu J.Z."/>
            <person name="Shao H.Z."/>
            <person name="Wang X."/>
            <person name="Wang C.C."/>
            <person name="Yang T.C."/>
            <person name="Huo Q.B."/>
            <person name="Li W."/>
            <person name="Chen H.Y."/>
            <person name="Chen S.E."/>
            <person name="Zhou L.G."/>
            <person name="Ni X.B."/>
            <person name="Tian J.H."/>
            <person name="Sheng Y."/>
            <person name="Liu T."/>
            <person name="Pan Y.S."/>
            <person name="Xia L.Y."/>
            <person name="Li J."/>
            <person name="Zhao F."/>
            <person name="Cao W.C."/>
        </authorList>
    </citation>
    <scope>NUCLEOTIDE SEQUENCE [LARGE SCALE GENOMIC DNA]</scope>
    <source>
        <strain evidence="1">HaeL-2018</strain>
    </source>
</reference>
<dbReference type="VEuPathDB" id="VectorBase:HLOH_041785"/>
<keyword evidence="2" id="KW-1185">Reference proteome</keyword>
<dbReference type="Proteomes" id="UP000821853">
    <property type="component" value="Chromosome 3"/>
</dbReference>
<sequence>MKQLALSLHFYVPSAYRQVPKLLCCLILRLSESACLKYQLHPVFYLEFCIHLKLQQQIGLQKIGHV</sequence>
<dbReference type="EMBL" id="JABSTR010000005">
    <property type="protein sequence ID" value="KAH9371516.1"/>
    <property type="molecule type" value="Genomic_DNA"/>
</dbReference>
<comment type="caution">
    <text evidence="1">The sequence shown here is derived from an EMBL/GenBank/DDBJ whole genome shotgun (WGS) entry which is preliminary data.</text>
</comment>
<evidence type="ECO:0000313" key="1">
    <source>
        <dbReference type="EMBL" id="KAH9371516.1"/>
    </source>
</evidence>